<sequence length="416" mass="46392">MTDTNTSNLCERIICTQFGPLTGKVASVLLHRGRLPVPQIIRFSGLKPRTVRASILVLVQHNIMWHAQSEVDGEVLEVNTEECLMRLRYGQYVWQTEQLYGKAAAEIVQVIMDNGKLRSPDIISQLSIYDPVKGPTVYKQALHKLVDATYLKPSTVLSHVSPRDKRIQYEAEETAKISGFPTAKELRQAKETAEARLRREEEEAEKVGMIIENAAKERFNDCAGVPRTPLIRIHIIEYATDPTSLASIATHISEDDDLAPGLALSSSKKPSEMALIKDYCGILASADNPTPTGRATSFISLAGSKVQIEFEIIRTRLRRRILEAVTRERHGDDGVRILGLLLDTGKLDEKQISKVGMMAPKDVRPLLTAMAADSLISLQEVPKSADRNPARTFFLWYVDLQKAYTVLTSNLYKNAV</sequence>
<dbReference type="InterPro" id="IPR013197">
    <property type="entry name" value="RNA_pol_III_RPC82-rel_HTH"/>
</dbReference>
<evidence type="ECO:0000256" key="3">
    <source>
        <dbReference type="ARBA" id="ARBA00011206"/>
    </source>
</evidence>
<dbReference type="Proteomes" id="UP000309038">
    <property type="component" value="Unassembled WGS sequence"/>
</dbReference>
<dbReference type="InterPro" id="IPR036388">
    <property type="entry name" value="WH-like_DNA-bd_sf"/>
</dbReference>
<evidence type="ECO:0000259" key="11">
    <source>
        <dbReference type="Pfam" id="PF22536"/>
    </source>
</evidence>
<evidence type="ECO:0000313" key="12">
    <source>
        <dbReference type="EMBL" id="THH01698.1"/>
    </source>
</evidence>
<dbReference type="InterPro" id="IPR055207">
    <property type="entry name" value="POLR3C_WHD"/>
</dbReference>
<dbReference type="SUPFAM" id="SSF46785">
    <property type="entry name" value="Winged helix' DNA-binding domain"/>
    <property type="match status" value="1"/>
</dbReference>
<evidence type="ECO:0000256" key="7">
    <source>
        <dbReference type="ARBA" id="ARBA00023242"/>
    </source>
</evidence>
<keyword evidence="6 8" id="KW-0804">Transcription</keyword>
<evidence type="ECO:0000256" key="6">
    <source>
        <dbReference type="ARBA" id="ARBA00023163"/>
    </source>
</evidence>
<dbReference type="GO" id="GO:0003697">
    <property type="term" value="F:single-stranded DNA binding"/>
    <property type="evidence" value="ECO:0007669"/>
    <property type="project" value="UniProtKB-UniRule"/>
</dbReference>
<dbReference type="EMBL" id="SGPJ01000018">
    <property type="protein sequence ID" value="THH01698.1"/>
    <property type="molecule type" value="Genomic_DNA"/>
</dbReference>
<dbReference type="Pfam" id="PF22536">
    <property type="entry name" value="WHD_POLR3C"/>
    <property type="match status" value="1"/>
</dbReference>
<reference evidence="12 13" key="1">
    <citation type="submission" date="2019-02" db="EMBL/GenBank/DDBJ databases">
        <title>Genome sequencing of the rare red list fungi Phlebia centrifuga.</title>
        <authorList>
            <person name="Buettner E."/>
            <person name="Kellner H."/>
        </authorList>
    </citation>
    <scope>NUCLEOTIDE SEQUENCE [LARGE SCALE GENOMIC DNA]</scope>
    <source>
        <strain evidence="12 13">DSM 108282</strain>
    </source>
</reference>
<comment type="caution">
    <text evidence="12">The sequence shown here is derived from an EMBL/GenBank/DDBJ whole genome shotgun (WGS) entry which is preliminary data.</text>
</comment>
<evidence type="ECO:0000256" key="5">
    <source>
        <dbReference type="ARBA" id="ARBA00022478"/>
    </source>
</evidence>
<comment type="subcellular location">
    <subcellularLocation>
        <location evidence="1 8">Nucleus</location>
    </subcellularLocation>
</comment>
<evidence type="ECO:0000256" key="9">
    <source>
        <dbReference type="SAM" id="Coils"/>
    </source>
</evidence>
<evidence type="ECO:0000259" key="10">
    <source>
        <dbReference type="Pfam" id="PF08221"/>
    </source>
</evidence>
<comment type="function">
    <text evidence="8">DNA-dependent RNA polymerase catalyzes the transcription of DNA into RNA using the four ribonucleoside triphosphates as substrates. Specific core component of RNA polymerase III which synthesizes small RNAs, such as 5S rRNA and tRNAs.</text>
</comment>
<dbReference type="InterPro" id="IPR036390">
    <property type="entry name" value="WH_DNA-bd_sf"/>
</dbReference>
<comment type="subunit">
    <text evidence="3 8">Component of the RNA polymerase III (Pol III) complex consisting of 17 subunits.</text>
</comment>
<keyword evidence="5 8" id="KW-0240">DNA-directed RNA polymerase</keyword>
<keyword evidence="13" id="KW-1185">Reference proteome</keyword>
<organism evidence="12 13">
    <name type="scientific">Hermanssonia centrifuga</name>
    <dbReference type="NCBI Taxonomy" id="98765"/>
    <lineage>
        <taxon>Eukaryota</taxon>
        <taxon>Fungi</taxon>
        <taxon>Dikarya</taxon>
        <taxon>Basidiomycota</taxon>
        <taxon>Agaricomycotina</taxon>
        <taxon>Agaricomycetes</taxon>
        <taxon>Polyporales</taxon>
        <taxon>Meruliaceae</taxon>
        <taxon>Hermanssonia</taxon>
    </lineage>
</organism>
<keyword evidence="9" id="KW-0175">Coiled coil</keyword>
<feature type="domain" description="DNA-directed RNA polymerase III subunit RPC3 winged-helix" evidence="11">
    <location>
        <begin position="322"/>
        <end position="398"/>
    </location>
</feature>
<dbReference type="Gene3D" id="1.10.10.10">
    <property type="entry name" value="Winged helix-like DNA-binding domain superfamily/Winged helix DNA-binding domain"/>
    <property type="match status" value="3"/>
</dbReference>
<protein>
    <recommendedName>
        <fullName evidence="4 8">DNA-directed RNA polymerase III subunit RPC3</fullName>
        <shortName evidence="8">RNA polymerase III subunit C3</shortName>
    </recommendedName>
</protein>
<evidence type="ECO:0000256" key="2">
    <source>
        <dbReference type="ARBA" id="ARBA00006835"/>
    </source>
</evidence>
<feature type="domain" description="RNA polymerase III subunit RPC82-related helix-turn-helix" evidence="10">
    <location>
        <begin position="8"/>
        <end position="63"/>
    </location>
</feature>
<feature type="coiled-coil region" evidence="9">
    <location>
        <begin position="183"/>
        <end position="217"/>
    </location>
</feature>
<evidence type="ECO:0000313" key="13">
    <source>
        <dbReference type="Proteomes" id="UP000309038"/>
    </source>
</evidence>
<accession>A0A4S4KUI9</accession>
<dbReference type="PANTHER" id="PTHR12949">
    <property type="entry name" value="RNA POLYMERASE III DNA DIRECTED -RELATED"/>
    <property type="match status" value="1"/>
</dbReference>
<name>A0A4S4KUI9_9APHY</name>
<evidence type="ECO:0000256" key="8">
    <source>
        <dbReference type="RuleBase" id="RU367076"/>
    </source>
</evidence>
<dbReference type="InterPro" id="IPR039748">
    <property type="entry name" value="RPC3"/>
</dbReference>
<evidence type="ECO:0000256" key="4">
    <source>
        <dbReference type="ARBA" id="ARBA00016689"/>
    </source>
</evidence>
<dbReference type="GO" id="GO:0005666">
    <property type="term" value="C:RNA polymerase III complex"/>
    <property type="evidence" value="ECO:0007669"/>
    <property type="project" value="UniProtKB-UniRule"/>
</dbReference>
<proteinExistence type="inferred from homology"/>
<evidence type="ECO:0000256" key="1">
    <source>
        <dbReference type="ARBA" id="ARBA00004123"/>
    </source>
</evidence>
<dbReference type="PANTHER" id="PTHR12949:SF0">
    <property type="entry name" value="DNA-DIRECTED RNA POLYMERASE III SUBUNIT RPC3"/>
    <property type="match status" value="1"/>
</dbReference>
<gene>
    <name evidence="12" type="ORF">EW026_g1031</name>
</gene>
<dbReference type="AlphaFoldDB" id="A0A4S4KUI9"/>
<comment type="similarity">
    <text evidence="2 8">Belongs to the RNA polymerase beta chain family.</text>
</comment>
<keyword evidence="7 8" id="KW-0539">Nucleus</keyword>
<dbReference type="Pfam" id="PF08221">
    <property type="entry name" value="HTH_9"/>
    <property type="match status" value="1"/>
</dbReference>